<evidence type="ECO:0000313" key="2">
    <source>
        <dbReference type="Proteomes" id="UP001281147"/>
    </source>
</evidence>
<accession>A0ACC3MTF6</accession>
<name>A0ACC3MTF6_9PEZI</name>
<dbReference type="EMBL" id="JAUTXU010000152">
    <property type="protein sequence ID" value="KAK3703359.1"/>
    <property type="molecule type" value="Genomic_DNA"/>
</dbReference>
<sequence length="521" mass="56260">MASSSSDRNLYIAALISCFSSGLLGYSMGFIGGEIVLPSFLASFHLEHLSAKDLALARSVSVTAWIVGALVGVPAAMPVCSKFGRRLCLQFSAVLYVIGAVLQLFSKNELKLFEVGRLVNGMGSGAATLALPLYLSEIARASERGFLMGVYQIFIQLGALLGFWIAFLCQSTLPDDSMVQWQVPVALQFAGGVVLLLGCAAIPESPLFLASQSNYPAMEKSLAWLRRRPVGDPSLLAERLEMEAATELGEKLKGTSFLSELKKADVRRRLHVGVGLMVLQTSIGINSLNYYSPIIFMSAGFTSVRASLFLAGTFGLIKLVASLAFTFKCVRYRGNRFWLILGSAACCITMLILSYCVRRSAIPDPDDNPNEVTPVKFVGVVSVLMVYVFTFAYGVSWGPISWNVCAEIFPLHINSTCCAITTCVQWASVILTAAATPPLLAILGWALYAILGGLCFVSLIWVALVVPETRGVGVGQEMDEVFGGETAGEEEEVLIDVAETTALLEQHRRRRSSLATYPPPL</sequence>
<proteinExistence type="predicted"/>
<keyword evidence="2" id="KW-1185">Reference proteome</keyword>
<dbReference type="Proteomes" id="UP001281147">
    <property type="component" value="Unassembled WGS sequence"/>
</dbReference>
<evidence type="ECO:0000313" key="1">
    <source>
        <dbReference type="EMBL" id="KAK3703359.1"/>
    </source>
</evidence>
<reference evidence="1" key="1">
    <citation type="submission" date="2023-07" db="EMBL/GenBank/DDBJ databases">
        <title>Black Yeasts Isolated from many extreme environments.</title>
        <authorList>
            <person name="Coleine C."/>
            <person name="Stajich J.E."/>
            <person name="Selbmann L."/>
        </authorList>
    </citation>
    <scope>NUCLEOTIDE SEQUENCE</scope>
    <source>
        <strain evidence="1">CCFEE 5714</strain>
    </source>
</reference>
<gene>
    <name evidence="1" type="ORF">LTR37_014465</name>
</gene>
<comment type="caution">
    <text evidence="1">The sequence shown here is derived from an EMBL/GenBank/DDBJ whole genome shotgun (WGS) entry which is preliminary data.</text>
</comment>
<organism evidence="1 2">
    <name type="scientific">Vermiconidia calcicola</name>
    <dbReference type="NCBI Taxonomy" id="1690605"/>
    <lineage>
        <taxon>Eukaryota</taxon>
        <taxon>Fungi</taxon>
        <taxon>Dikarya</taxon>
        <taxon>Ascomycota</taxon>
        <taxon>Pezizomycotina</taxon>
        <taxon>Dothideomycetes</taxon>
        <taxon>Dothideomycetidae</taxon>
        <taxon>Mycosphaerellales</taxon>
        <taxon>Extremaceae</taxon>
        <taxon>Vermiconidia</taxon>
    </lineage>
</organism>
<protein>
    <submittedName>
        <fullName evidence="1">Uncharacterized protein</fullName>
    </submittedName>
</protein>